<feature type="non-terminal residue" evidence="2">
    <location>
        <position position="155"/>
    </location>
</feature>
<dbReference type="SUPFAM" id="SSF53098">
    <property type="entry name" value="Ribonuclease H-like"/>
    <property type="match status" value="1"/>
</dbReference>
<feature type="non-terminal residue" evidence="2">
    <location>
        <position position="1"/>
    </location>
</feature>
<protein>
    <submittedName>
        <fullName evidence="2">Uncharacterized protein</fullName>
    </submittedName>
</protein>
<name>A0A164HGY2_9CRUS</name>
<comment type="caution">
    <text evidence="2">The sequence shown here is derived from an EMBL/GenBank/DDBJ whole genome shotgun (WGS) entry which is preliminary data.</text>
</comment>
<gene>
    <name evidence="2" type="ORF">APZ42_003555</name>
</gene>
<dbReference type="EMBL" id="LRGB01011141">
    <property type="protein sequence ID" value="KZS00233.1"/>
    <property type="molecule type" value="Genomic_DNA"/>
</dbReference>
<organism evidence="2 3">
    <name type="scientific">Daphnia magna</name>
    <dbReference type="NCBI Taxonomy" id="35525"/>
    <lineage>
        <taxon>Eukaryota</taxon>
        <taxon>Metazoa</taxon>
        <taxon>Ecdysozoa</taxon>
        <taxon>Arthropoda</taxon>
        <taxon>Crustacea</taxon>
        <taxon>Branchiopoda</taxon>
        <taxon>Diplostraca</taxon>
        <taxon>Cladocera</taxon>
        <taxon>Anomopoda</taxon>
        <taxon>Daphniidae</taxon>
        <taxon>Daphnia</taxon>
    </lineage>
</organism>
<evidence type="ECO:0000313" key="2">
    <source>
        <dbReference type="EMBL" id="KZS00233.1"/>
    </source>
</evidence>
<feature type="region of interest" description="Disordered" evidence="1">
    <location>
        <begin position="79"/>
        <end position="103"/>
    </location>
</feature>
<evidence type="ECO:0000256" key="1">
    <source>
        <dbReference type="SAM" id="MobiDB-lite"/>
    </source>
</evidence>
<dbReference type="OrthoDB" id="6358396at2759"/>
<dbReference type="Proteomes" id="UP000076858">
    <property type="component" value="Unassembled WGS sequence"/>
</dbReference>
<dbReference type="AlphaFoldDB" id="A0A164HGY2"/>
<sequence>NGSAAGLDKLANYYDKASPIVMVATFLDPRCKLEYFETHGWNCGGENDNSFAQLDADNVDLFSSRVKPAIDLMWKSHSLPSDSETTIDSDPKPKHASSKSKTDHSFIAAIISAKTTESKADELKQYVNEETEPSNCCDPTDILSYWEQRSKRWPK</sequence>
<accession>A0A164HGY2</accession>
<feature type="compositionally biased region" description="Polar residues" evidence="1">
    <location>
        <begin position="79"/>
        <end position="88"/>
    </location>
</feature>
<dbReference type="InterPro" id="IPR012337">
    <property type="entry name" value="RNaseH-like_sf"/>
</dbReference>
<evidence type="ECO:0000313" key="3">
    <source>
        <dbReference type="Proteomes" id="UP000076858"/>
    </source>
</evidence>
<keyword evidence="3" id="KW-1185">Reference proteome</keyword>
<proteinExistence type="predicted"/>
<reference evidence="2 3" key="1">
    <citation type="submission" date="2016-03" db="EMBL/GenBank/DDBJ databases">
        <title>EvidentialGene: Evidence-directed Construction of Genes on Genomes.</title>
        <authorList>
            <person name="Gilbert D.G."/>
            <person name="Choi J.-H."/>
            <person name="Mockaitis K."/>
            <person name="Colbourne J."/>
            <person name="Pfrender M."/>
        </authorList>
    </citation>
    <scope>NUCLEOTIDE SEQUENCE [LARGE SCALE GENOMIC DNA]</scope>
    <source>
        <strain evidence="2 3">Xinb3</strain>
        <tissue evidence="2">Complete organism</tissue>
    </source>
</reference>